<dbReference type="InterPro" id="IPR011701">
    <property type="entry name" value="MFS"/>
</dbReference>
<feature type="region of interest" description="Disordered" evidence="5">
    <location>
        <begin position="1"/>
        <end position="47"/>
    </location>
</feature>
<accession>A0AAE0NPY9</accession>
<dbReference type="CDD" id="cd17476">
    <property type="entry name" value="MFS_Amf1_MDR_like"/>
    <property type="match status" value="1"/>
</dbReference>
<comment type="caution">
    <text evidence="8">The sequence shown here is derived from an EMBL/GenBank/DDBJ whole genome shotgun (WGS) entry which is preliminary data.</text>
</comment>
<name>A0AAE0NPY9_9PEZI</name>
<evidence type="ECO:0000256" key="5">
    <source>
        <dbReference type="SAM" id="MobiDB-lite"/>
    </source>
</evidence>
<feature type="transmembrane region" description="Helical" evidence="6">
    <location>
        <begin position="200"/>
        <end position="223"/>
    </location>
</feature>
<evidence type="ECO:0000313" key="8">
    <source>
        <dbReference type="EMBL" id="KAK3385556.1"/>
    </source>
</evidence>
<feature type="transmembrane region" description="Helical" evidence="6">
    <location>
        <begin position="508"/>
        <end position="530"/>
    </location>
</feature>
<dbReference type="Gene3D" id="1.20.1250.20">
    <property type="entry name" value="MFS general substrate transporter like domains"/>
    <property type="match status" value="2"/>
</dbReference>
<dbReference type="GO" id="GO:0016020">
    <property type="term" value="C:membrane"/>
    <property type="evidence" value="ECO:0007669"/>
    <property type="project" value="UniProtKB-SubCell"/>
</dbReference>
<comment type="subcellular location">
    <subcellularLocation>
        <location evidence="1">Membrane</location>
        <topology evidence="1">Multi-pass membrane protein</topology>
    </subcellularLocation>
</comment>
<gene>
    <name evidence="8" type="ORF">B0H63DRAFT_395338</name>
</gene>
<dbReference type="GO" id="GO:0022857">
    <property type="term" value="F:transmembrane transporter activity"/>
    <property type="evidence" value="ECO:0007669"/>
    <property type="project" value="InterPro"/>
</dbReference>
<dbReference type="PANTHER" id="PTHR42718">
    <property type="entry name" value="MAJOR FACILITATOR SUPERFAMILY MULTIDRUG TRANSPORTER MFSC"/>
    <property type="match status" value="1"/>
</dbReference>
<keyword evidence="3 6" id="KW-1133">Transmembrane helix</keyword>
<evidence type="ECO:0000256" key="2">
    <source>
        <dbReference type="ARBA" id="ARBA00022692"/>
    </source>
</evidence>
<feature type="transmembrane region" description="Helical" evidence="6">
    <location>
        <begin position="428"/>
        <end position="454"/>
    </location>
</feature>
<dbReference type="Pfam" id="PF07690">
    <property type="entry name" value="MFS_1"/>
    <property type="match status" value="1"/>
</dbReference>
<reference evidence="8" key="2">
    <citation type="submission" date="2023-06" db="EMBL/GenBank/DDBJ databases">
        <authorList>
            <consortium name="Lawrence Berkeley National Laboratory"/>
            <person name="Haridas S."/>
            <person name="Hensen N."/>
            <person name="Bonometti L."/>
            <person name="Westerberg I."/>
            <person name="Brannstrom I.O."/>
            <person name="Guillou S."/>
            <person name="Cros-Aarteil S."/>
            <person name="Calhoun S."/>
            <person name="Kuo A."/>
            <person name="Mondo S."/>
            <person name="Pangilinan J."/>
            <person name="Riley R."/>
            <person name="LaButti K."/>
            <person name="Andreopoulos B."/>
            <person name="Lipzen A."/>
            <person name="Chen C."/>
            <person name="Yanf M."/>
            <person name="Daum C."/>
            <person name="Ng V."/>
            <person name="Clum A."/>
            <person name="Steindorff A."/>
            <person name="Ohm R."/>
            <person name="Martin F."/>
            <person name="Silar P."/>
            <person name="Natvig D."/>
            <person name="Lalanne C."/>
            <person name="Gautier V."/>
            <person name="Ament-velasquez S.L."/>
            <person name="Kruys A."/>
            <person name="Hutchinson M.I."/>
            <person name="Powell A.J."/>
            <person name="Barry K."/>
            <person name="Miller A.N."/>
            <person name="Grigoriev I.V."/>
            <person name="Debuchy R."/>
            <person name="Gladieux P."/>
            <person name="Thoren M.H."/>
            <person name="Johannesson H."/>
        </authorList>
    </citation>
    <scope>NUCLEOTIDE SEQUENCE</scope>
    <source>
        <strain evidence="8">CBS 232.78</strain>
    </source>
</reference>
<dbReference type="AlphaFoldDB" id="A0AAE0NPY9"/>
<dbReference type="InterPro" id="IPR036259">
    <property type="entry name" value="MFS_trans_sf"/>
</dbReference>
<dbReference type="EMBL" id="JAULSW010000004">
    <property type="protein sequence ID" value="KAK3385556.1"/>
    <property type="molecule type" value="Genomic_DNA"/>
</dbReference>
<feature type="transmembrane region" description="Helical" evidence="6">
    <location>
        <begin position="229"/>
        <end position="249"/>
    </location>
</feature>
<evidence type="ECO:0000256" key="3">
    <source>
        <dbReference type="ARBA" id="ARBA00022989"/>
    </source>
</evidence>
<dbReference type="Proteomes" id="UP001285441">
    <property type="component" value="Unassembled WGS sequence"/>
</dbReference>
<proteinExistence type="predicted"/>
<feature type="transmembrane region" description="Helical" evidence="6">
    <location>
        <begin position="269"/>
        <end position="288"/>
    </location>
</feature>
<reference evidence="8" key="1">
    <citation type="journal article" date="2023" name="Mol. Phylogenet. Evol.">
        <title>Genome-scale phylogeny and comparative genomics of the fungal order Sordariales.</title>
        <authorList>
            <person name="Hensen N."/>
            <person name="Bonometti L."/>
            <person name="Westerberg I."/>
            <person name="Brannstrom I.O."/>
            <person name="Guillou S."/>
            <person name="Cros-Aarteil S."/>
            <person name="Calhoun S."/>
            <person name="Haridas S."/>
            <person name="Kuo A."/>
            <person name="Mondo S."/>
            <person name="Pangilinan J."/>
            <person name="Riley R."/>
            <person name="LaButti K."/>
            <person name="Andreopoulos B."/>
            <person name="Lipzen A."/>
            <person name="Chen C."/>
            <person name="Yan M."/>
            <person name="Daum C."/>
            <person name="Ng V."/>
            <person name="Clum A."/>
            <person name="Steindorff A."/>
            <person name="Ohm R.A."/>
            <person name="Martin F."/>
            <person name="Silar P."/>
            <person name="Natvig D.O."/>
            <person name="Lalanne C."/>
            <person name="Gautier V."/>
            <person name="Ament-Velasquez S.L."/>
            <person name="Kruys A."/>
            <person name="Hutchinson M.I."/>
            <person name="Powell A.J."/>
            <person name="Barry K."/>
            <person name="Miller A.N."/>
            <person name="Grigoriev I.V."/>
            <person name="Debuchy R."/>
            <person name="Gladieux P."/>
            <person name="Hiltunen Thoren M."/>
            <person name="Johannesson H."/>
        </authorList>
    </citation>
    <scope>NUCLEOTIDE SEQUENCE</scope>
    <source>
        <strain evidence="8">CBS 232.78</strain>
    </source>
</reference>
<feature type="transmembrane region" description="Helical" evidence="6">
    <location>
        <begin position="109"/>
        <end position="128"/>
    </location>
</feature>
<organism evidence="8 9">
    <name type="scientific">Podospora didyma</name>
    <dbReference type="NCBI Taxonomy" id="330526"/>
    <lineage>
        <taxon>Eukaryota</taxon>
        <taxon>Fungi</taxon>
        <taxon>Dikarya</taxon>
        <taxon>Ascomycota</taxon>
        <taxon>Pezizomycotina</taxon>
        <taxon>Sordariomycetes</taxon>
        <taxon>Sordariomycetidae</taxon>
        <taxon>Sordariales</taxon>
        <taxon>Podosporaceae</taxon>
        <taxon>Podospora</taxon>
    </lineage>
</organism>
<evidence type="ECO:0000313" key="9">
    <source>
        <dbReference type="Proteomes" id="UP001285441"/>
    </source>
</evidence>
<dbReference type="PANTHER" id="PTHR42718:SF1">
    <property type="entry name" value="LOW AFFINITY AMMONIUM TRANSPORTER"/>
    <property type="match status" value="1"/>
</dbReference>
<feature type="transmembrane region" description="Helical" evidence="6">
    <location>
        <begin position="466"/>
        <end position="488"/>
    </location>
</feature>
<protein>
    <submittedName>
        <fullName evidence="8">Major facilitator superfamily-domain-containing protein</fullName>
    </submittedName>
</protein>
<feature type="transmembrane region" description="Helical" evidence="6">
    <location>
        <begin position="338"/>
        <end position="360"/>
    </location>
</feature>
<feature type="domain" description="Major facilitator superfamily (MFS) profile" evidence="7">
    <location>
        <begin position="55"/>
        <end position="532"/>
    </location>
</feature>
<feature type="transmembrane region" description="Helical" evidence="6">
    <location>
        <begin position="140"/>
        <end position="164"/>
    </location>
</feature>
<keyword evidence="4 6" id="KW-0472">Membrane</keyword>
<evidence type="ECO:0000256" key="4">
    <source>
        <dbReference type="ARBA" id="ARBA00023136"/>
    </source>
</evidence>
<dbReference type="InterPro" id="IPR020846">
    <property type="entry name" value="MFS_dom"/>
</dbReference>
<evidence type="ECO:0000256" key="1">
    <source>
        <dbReference type="ARBA" id="ARBA00004141"/>
    </source>
</evidence>
<keyword evidence="9" id="KW-1185">Reference proteome</keyword>
<keyword evidence="2 6" id="KW-0812">Transmembrane</keyword>
<evidence type="ECO:0000256" key="6">
    <source>
        <dbReference type="SAM" id="Phobius"/>
    </source>
</evidence>
<feature type="transmembrane region" description="Helical" evidence="6">
    <location>
        <begin position="170"/>
        <end position="188"/>
    </location>
</feature>
<feature type="transmembrane region" description="Helical" evidence="6">
    <location>
        <begin position="372"/>
        <end position="396"/>
    </location>
</feature>
<evidence type="ECO:0000259" key="7">
    <source>
        <dbReference type="PROSITE" id="PS50850"/>
    </source>
</evidence>
<dbReference type="PROSITE" id="PS50850">
    <property type="entry name" value="MFS"/>
    <property type="match status" value="1"/>
</dbReference>
<feature type="transmembrane region" description="Helical" evidence="6">
    <location>
        <begin position="403"/>
        <end position="422"/>
    </location>
</feature>
<feature type="compositionally biased region" description="Polar residues" evidence="5">
    <location>
        <begin position="9"/>
        <end position="23"/>
    </location>
</feature>
<dbReference type="SUPFAM" id="SSF103473">
    <property type="entry name" value="MFS general substrate transporter"/>
    <property type="match status" value="1"/>
</dbReference>
<feature type="transmembrane region" description="Helical" evidence="6">
    <location>
        <begin position="300"/>
        <end position="318"/>
    </location>
</feature>
<sequence>MSDLEFGEKSSTAPESSSGQISDGTLYPDTLHKQPTHQSAARVGENDDLDRTHTTASSYTASSLSLGREFVFVAVVCCAQLTTQAGLGQSLSIIHVIGRNYGLTRPEDLTWFIAAYSLTVGTFILISGRLGDLYSHKKMLVIGYLWFGLWSIVAGLAVYSNVIMFDIARALQGIGPSILLPNGLAILGSTYPPGPRKHMVFSIFGAMAPIGAAIGAVFAALFSLKWWPWAFLSFGLVLCFLAGLAHLAVPSPPVRQSQVTSFQSALNHIDLPGAAVGITALLLINVAWNQAPIVGWHEPHVYVLFIIGLLLIPVFFYVELRVAAFPLLPLDALKSADIGFVLGCLACGWGCFGVWFYYLWQFHLVLRDASPLLATAYICPIAVSGAMAAIATGYLLGRIGPAWTMMAAMSAFFTGITLIATMPIDQTYWAQAFVCVLVITWGMDMSFPASTVILSNAVSKRHQGVAMSLVNTVVNYSISLALGFAGTAEVNINPGGTSKESILAGYRAALYVGMGLAGLGWLLSLVYLVYDHIRAGVTLVRLKTKT</sequence>